<name>A0A834X1G9_9FABA</name>
<keyword evidence="1" id="KW-0695">RNA-directed DNA polymerase</keyword>
<dbReference type="PANTHER" id="PTHR33710">
    <property type="entry name" value="BNAC02G09200D PROTEIN"/>
    <property type="match status" value="1"/>
</dbReference>
<gene>
    <name evidence="1" type="ORF">G2W53_010687</name>
</gene>
<evidence type="ECO:0000313" key="1">
    <source>
        <dbReference type="EMBL" id="KAF7835828.1"/>
    </source>
</evidence>
<accession>A0A834X1G9</accession>
<dbReference type="AlphaFoldDB" id="A0A834X1G9"/>
<evidence type="ECO:0000313" key="2">
    <source>
        <dbReference type="Proteomes" id="UP000634136"/>
    </source>
</evidence>
<dbReference type="InterPro" id="IPR036691">
    <property type="entry name" value="Endo/exonu/phosph_ase_sf"/>
</dbReference>
<organism evidence="1 2">
    <name type="scientific">Senna tora</name>
    <dbReference type="NCBI Taxonomy" id="362788"/>
    <lineage>
        <taxon>Eukaryota</taxon>
        <taxon>Viridiplantae</taxon>
        <taxon>Streptophyta</taxon>
        <taxon>Embryophyta</taxon>
        <taxon>Tracheophyta</taxon>
        <taxon>Spermatophyta</taxon>
        <taxon>Magnoliopsida</taxon>
        <taxon>eudicotyledons</taxon>
        <taxon>Gunneridae</taxon>
        <taxon>Pentapetalae</taxon>
        <taxon>rosids</taxon>
        <taxon>fabids</taxon>
        <taxon>Fabales</taxon>
        <taxon>Fabaceae</taxon>
        <taxon>Caesalpinioideae</taxon>
        <taxon>Cassia clade</taxon>
        <taxon>Senna</taxon>
    </lineage>
</organism>
<comment type="caution">
    <text evidence="1">The sequence shown here is derived from an EMBL/GenBank/DDBJ whole genome shotgun (WGS) entry which is preliminary data.</text>
</comment>
<keyword evidence="1" id="KW-0548">Nucleotidyltransferase</keyword>
<dbReference type="OrthoDB" id="1435943at2759"/>
<dbReference type="PANTHER" id="PTHR33710:SF71">
    <property type="entry name" value="ENDONUCLEASE_EXONUCLEASE_PHOSPHATASE DOMAIN-CONTAINING PROTEIN"/>
    <property type="match status" value="1"/>
</dbReference>
<keyword evidence="2" id="KW-1185">Reference proteome</keyword>
<dbReference type="SUPFAM" id="SSF56219">
    <property type="entry name" value="DNase I-like"/>
    <property type="match status" value="1"/>
</dbReference>
<reference evidence="1" key="1">
    <citation type="submission" date="2020-09" db="EMBL/GenBank/DDBJ databases">
        <title>Genome-Enabled Discovery of Anthraquinone Biosynthesis in Senna tora.</title>
        <authorList>
            <person name="Kang S.-H."/>
            <person name="Pandey R.P."/>
            <person name="Lee C.-M."/>
            <person name="Sim J.-S."/>
            <person name="Jeong J.-T."/>
            <person name="Choi B.-S."/>
            <person name="Jung M."/>
            <person name="Ginzburg D."/>
            <person name="Zhao K."/>
            <person name="Won S.Y."/>
            <person name="Oh T.-J."/>
            <person name="Yu Y."/>
            <person name="Kim N.-H."/>
            <person name="Lee O.R."/>
            <person name="Lee T.-H."/>
            <person name="Bashyal P."/>
            <person name="Kim T.-S."/>
            <person name="Lee W.-H."/>
            <person name="Kawkins C."/>
            <person name="Kim C.-K."/>
            <person name="Kim J.S."/>
            <person name="Ahn B.O."/>
            <person name="Rhee S.Y."/>
            <person name="Sohng J.K."/>
        </authorList>
    </citation>
    <scope>NUCLEOTIDE SEQUENCE</scope>
    <source>
        <tissue evidence="1">Leaf</tissue>
    </source>
</reference>
<proteinExistence type="predicted"/>
<sequence length="98" mass="11376">MSLLDFGFVGFGFTWKQIIVTIMLDRVLANASWCQAFPEASVLHLPNPKSNHNLLWLRFSIVESVSSKGDPWKNALQEFYEKVEIWNKDVFGNIFIRK</sequence>
<keyword evidence="1" id="KW-0808">Transferase</keyword>
<dbReference type="EMBL" id="JAAIUW010000004">
    <property type="protein sequence ID" value="KAF7835828.1"/>
    <property type="molecule type" value="Genomic_DNA"/>
</dbReference>
<protein>
    <submittedName>
        <fullName evidence="1">RNA-directed DNA polymerase</fullName>
    </submittedName>
</protein>
<dbReference type="GO" id="GO:0003964">
    <property type="term" value="F:RNA-directed DNA polymerase activity"/>
    <property type="evidence" value="ECO:0007669"/>
    <property type="project" value="UniProtKB-KW"/>
</dbReference>
<dbReference type="Proteomes" id="UP000634136">
    <property type="component" value="Unassembled WGS sequence"/>
</dbReference>